<dbReference type="PANTHER" id="PTHR43045">
    <property type="entry name" value="SHIKIMATE TRANSPORTER"/>
    <property type="match status" value="1"/>
</dbReference>
<evidence type="ECO:0000313" key="9">
    <source>
        <dbReference type="EMBL" id="NIH58333.1"/>
    </source>
</evidence>
<evidence type="ECO:0000256" key="2">
    <source>
        <dbReference type="ARBA" id="ARBA00022448"/>
    </source>
</evidence>
<dbReference type="PROSITE" id="PS50850">
    <property type="entry name" value="MFS"/>
    <property type="match status" value="1"/>
</dbReference>
<dbReference type="EMBL" id="JAAMOZ010000003">
    <property type="protein sequence ID" value="NIH58333.1"/>
    <property type="molecule type" value="Genomic_DNA"/>
</dbReference>
<feature type="transmembrane region" description="Helical" evidence="7">
    <location>
        <begin position="180"/>
        <end position="202"/>
    </location>
</feature>
<keyword evidence="2" id="KW-0813">Transport</keyword>
<dbReference type="InterPro" id="IPR005829">
    <property type="entry name" value="Sugar_transporter_CS"/>
</dbReference>
<feature type="transmembrane region" description="Helical" evidence="7">
    <location>
        <begin position="338"/>
        <end position="357"/>
    </location>
</feature>
<keyword evidence="10" id="KW-1185">Reference proteome</keyword>
<sequence>MLALSTMWRLRSYRATELIMTDIQTSLPDDAAQAPLKNTRRAAIGAAVGSAIEWYDYSLYGAAAALIFNHQFFGTGSQVGGLLAAFATFAVGYLARPLGGIFFGHLGDKVGRKPVMVLTLVLMGLSTTLVGFLPTYATVGAVAPVLLISLRILQGLGAGAEYAGAVTLSSESAPARHRGWYASWSPAGVWIGSAIGLFAFRVSLSLTGDKFEVWGWRIPFLVSALLLVVAFLIREHVQETKAFEEVKKAREEGTTQDNVPLVSLLRSEKRRLFTALGTNFILTGYSYISQTWILSYLTNDIKMAAGISLVIQAVLLTVGAVTVLCFGRVSDTFGRRRLFLWAAGLGVLWPFPVFAIIDLKNPVLTTLALLVCFAGSVAATYAAQAAMLPELFPSALRYSGIAFAREVSGALLGGTTPLIATALLAWAGHWWPVATWMVVMATVAFACAWYSKKFRRDDEQWNDASFLNGGVEASKEVG</sequence>
<dbReference type="PROSITE" id="PS00217">
    <property type="entry name" value="SUGAR_TRANSPORT_2"/>
    <property type="match status" value="1"/>
</dbReference>
<proteinExistence type="predicted"/>
<feature type="transmembrane region" description="Helical" evidence="7">
    <location>
        <begin position="272"/>
        <end position="297"/>
    </location>
</feature>
<dbReference type="Pfam" id="PF07690">
    <property type="entry name" value="MFS_1"/>
    <property type="match status" value="1"/>
</dbReference>
<evidence type="ECO:0000313" key="10">
    <source>
        <dbReference type="Proteomes" id="UP000749311"/>
    </source>
</evidence>
<dbReference type="SUPFAM" id="SSF103473">
    <property type="entry name" value="MFS general substrate transporter"/>
    <property type="match status" value="1"/>
</dbReference>
<dbReference type="PANTHER" id="PTHR43045:SF1">
    <property type="entry name" value="SHIKIMATE TRANSPORTER"/>
    <property type="match status" value="1"/>
</dbReference>
<keyword evidence="6 7" id="KW-0472">Membrane</keyword>
<feature type="transmembrane region" description="Helical" evidence="7">
    <location>
        <begin position="433"/>
        <end position="451"/>
    </location>
</feature>
<dbReference type="InterPro" id="IPR036259">
    <property type="entry name" value="MFS_trans_sf"/>
</dbReference>
<evidence type="ECO:0000256" key="4">
    <source>
        <dbReference type="ARBA" id="ARBA00022692"/>
    </source>
</evidence>
<comment type="subcellular location">
    <subcellularLocation>
        <location evidence="1">Cell membrane</location>
        <topology evidence="1">Multi-pass membrane protein</topology>
    </subcellularLocation>
</comment>
<feature type="transmembrane region" description="Helical" evidence="7">
    <location>
        <begin position="82"/>
        <end position="103"/>
    </location>
</feature>
<feature type="transmembrane region" description="Helical" evidence="7">
    <location>
        <begin position="214"/>
        <end position="233"/>
    </location>
</feature>
<evidence type="ECO:0000256" key="1">
    <source>
        <dbReference type="ARBA" id="ARBA00004651"/>
    </source>
</evidence>
<dbReference type="InterPro" id="IPR011701">
    <property type="entry name" value="MFS"/>
</dbReference>
<dbReference type="RefSeq" id="WP_167170527.1">
    <property type="nucleotide sequence ID" value="NZ_JAAMOZ010000003.1"/>
</dbReference>
<name>A0ABX0SIX0_9ACTN</name>
<dbReference type="Proteomes" id="UP000749311">
    <property type="component" value="Unassembled WGS sequence"/>
</dbReference>
<evidence type="ECO:0000256" key="3">
    <source>
        <dbReference type="ARBA" id="ARBA00022475"/>
    </source>
</evidence>
<feature type="domain" description="Major facilitator superfamily (MFS) profile" evidence="8">
    <location>
        <begin position="42"/>
        <end position="456"/>
    </location>
</feature>
<dbReference type="CDD" id="cd17369">
    <property type="entry name" value="MFS_ShiA_like"/>
    <property type="match status" value="1"/>
</dbReference>
<feature type="transmembrane region" description="Helical" evidence="7">
    <location>
        <begin position="143"/>
        <end position="168"/>
    </location>
</feature>
<feature type="transmembrane region" description="Helical" evidence="7">
    <location>
        <begin position="363"/>
        <end position="386"/>
    </location>
</feature>
<keyword evidence="3" id="KW-1003">Cell membrane</keyword>
<feature type="transmembrane region" description="Helical" evidence="7">
    <location>
        <begin position="407"/>
        <end position="427"/>
    </location>
</feature>
<evidence type="ECO:0000256" key="5">
    <source>
        <dbReference type="ARBA" id="ARBA00022989"/>
    </source>
</evidence>
<feature type="transmembrane region" description="Helical" evidence="7">
    <location>
        <begin position="303"/>
        <end position="326"/>
    </location>
</feature>
<accession>A0ABX0SIX0</accession>
<dbReference type="Gene3D" id="1.20.1250.20">
    <property type="entry name" value="MFS general substrate transporter like domains"/>
    <property type="match status" value="2"/>
</dbReference>
<protein>
    <submittedName>
        <fullName evidence="9">MFS family permease</fullName>
    </submittedName>
</protein>
<gene>
    <name evidence="9" type="ORF">FB473_003028</name>
</gene>
<evidence type="ECO:0000256" key="7">
    <source>
        <dbReference type="SAM" id="Phobius"/>
    </source>
</evidence>
<keyword evidence="4 7" id="KW-0812">Transmembrane</keyword>
<evidence type="ECO:0000259" key="8">
    <source>
        <dbReference type="PROSITE" id="PS50850"/>
    </source>
</evidence>
<keyword evidence="5 7" id="KW-1133">Transmembrane helix</keyword>
<comment type="caution">
    <text evidence="9">The sequence shown here is derived from an EMBL/GenBank/DDBJ whole genome shotgun (WGS) entry which is preliminary data.</text>
</comment>
<feature type="transmembrane region" description="Helical" evidence="7">
    <location>
        <begin position="115"/>
        <end position="137"/>
    </location>
</feature>
<reference evidence="9 10" key="1">
    <citation type="submission" date="2020-02" db="EMBL/GenBank/DDBJ databases">
        <title>Sequencing the genomes of 1000 actinobacteria strains.</title>
        <authorList>
            <person name="Klenk H.-P."/>
        </authorList>
    </citation>
    <scope>NUCLEOTIDE SEQUENCE [LARGE SCALE GENOMIC DNA]</scope>
    <source>
        <strain evidence="9 10">DSM 19609</strain>
    </source>
</reference>
<dbReference type="InterPro" id="IPR020846">
    <property type="entry name" value="MFS_dom"/>
</dbReference>
<evidence type="ECO:0000256" key="6">
    <source>
        <dbReference type="ARBA" id="ARBA00023136"/>
    </source>
</evidence>
<organism evidence="9 10">
    <name type="scientific">Brooklawnia cerclae</name>
    <dbReference type="NCBI Taxonomy" id="349934"/>
    <lineage>
        <taxon>Bacteria</taxon>
        <taxon>Bacillati</taxon>
        <taxon>Actinomycetota</taxon>
        <taxon>Actinomycetes</taxon>
        <taxon>Propionibacteriales</taxon>
        <taxon>Propionibacteriaceae</taxon>
        <taxon>Brooklawnia</taxon>
    </lineage>
</organism>